<accession>M0CGS3</accession>
<evidence type="ECO:0000313" key="1">
    <source>
        <dbReference type="EMBL" id="ELZ21069.1"/>
    </source>
</evidence>
<name>M0CGS3_9EURY</name>
<gene>
    <name evidence="1" type="ORF">C475_18963</name>
</gene>
<sequence>MLKLSKLFGHENVETTVNQYGHLVDEDVREEQNRATLPG</sequence>
<protein>
    <recommendedName>
        <fullName evidence="3">Integrase</fullName>
    </recommendedName>
</protein>
<dbReference type="InterPro" id="IPR011010">
    <property type="entry name" value="DNA_brk_join_enz"/>
</dbReference>
<proteinExistence type="predicted"/>
<reference evidence="1 2" key="1">
    <citation type="journal article" date="2014" name="PLoS Genet.">
        <title>Phylogenetically driven sequencing of extremely halophilic archaea reveals strategies for static and dynamic osmo-response.</title>
        <authorList>
            <person name="Becker E.A."/>
            <person name="Seitzer P.M."/>
            <person name="Tritt A."/>
            <person name="Larsen D."/>
            <person name="Krusor M."/>
            <person name="Yao A.I."/>
            <person name="Wu D."/>
            <person name="Madern D."/>
            <person name="Eisen J.A."/>
            <person name="Darling A.E."/>
            <person name="Facciotti M.T."/>
        </authorList>
    </citation>
    <scope>NUCLEOTIDE SEQUENCE [LARGE SCALE GENOMIC DNA]</scope>
    <source>
        <strain evidence="1 2">2-9-1</strain>
    </source>
</reference>
<organism evidence="1 2">
    <name type="scientific">Halosimplex carlsbadense 2-9-1</name>
    <dbReference type="NCBI Taxonomy" id="797114"/>
    <lineage>
        <taxon>Archaea</taxon>
        <taxon>Methanobacteriati</taxon>
        <taxon>Methanobacteriota</taxon>
        <taxon>Stenosarchaea group</taxon>
        <taxon>Halobacteria</taxon>
        <taxon>Halobacteriales</taxon>
        <taxon>Haloarculaceae</taxon>
        <taxon>Halosimplex</taxon>
    </lineage>
</organism>
<dbReference type="SUPFAM" id="SSF56349">
    <property type="entry name" value="DNA breaking-rejoining enzymes"/>
    <property type="match status" value="1"/>
</dbReference>
<keyword evidence="2" id="KW-1185">Reference proteome</keyword>
<evidence type="ECO:0000313" key="2">
    <source>
        <dbReference type="Proteomes" id="UP000011626"/>
    </source>
</evidence>
<comment type="caution">
    <text evidence="1">The sequence shown here is derived from an EMBL/GenBank/DDBJ whole genome shotgun (WGS) entry which is preliminary data.</text>
</comment>
<dbReference type="EMBL" id="AOIU01000043">
    <property type="protein sequence ID" value="ELZ21069.1"/>
    <property type="molecule type" value="Genomic_DNA"/>
</dbReference>
<evidence type="ECO:0008006" key="3">
    <source>
        <dbReference type="Google" id="ProtNLM"/>
    </source>
</evidence>
<dbReference type="Proteomes" id="UP000011626">
    <property type="component" value="Unassembled WGS sequence"/>
</dbReference>
<dbReference type="AlphaFoldDB" id="M0CGS3"/>
<dbReference type="GO" id="GO:0003677">
    <property type="term" value="F:DNA binding"/>
    <property type="evidence" value="ECO:0007669"/>
    <property type="project" value="InterPro"/>
</dbReference>